<name>A0A7K0JFY4_PHOVU</name>
<evidence type="ECO:0000313" key="2">
    <source>
        <dbReference type="Proteomes" id="UP000460950"/>
    </source>
</evidence>
<evidence type="ECO:0000313" key="1">
    <source>
        <dbReference type="EMBL" id="MSS48935.1"/>
    </source>
</evidence>
<comment type="caution">
    <text evidence="1">The sequence shown here is derived from an EMBL/GenBank/DDBJ whole genome shotgun (WGS) entry which is preliminary data.</text>
</comment>
<organism evidence="1 2">
    <name type="scientific">Phocaeicola vulgatus</name>
    <name type="common">Bacteroides vulgatus</name>
    <dbReference type="NCBI Taxonomy" id="821"/>
    <lineage>
        <taxon>Bacteria</taxon>
        <taxon>Pseudomonadati</taxon>
        <taxon>Bacteroidota</taxon>
        <taxon>Bacteroidia</taxon>
        <taxon>Bacteroidales</taxon>
        <taxon>Bacteroidaceae</taxon>
        <taxon>Phocaeicola</taxon>
    </lineage>
</organism>
<protein>
    <submittedName>
        <fullName evidence="1">Uncharacterized protein</fullName>
    </submittedName>
</protein>
<dbReference type="RefSeq" id="WP_154577428.1">
    <property type="nucleotide sequence ID" value="NZ_VULU01000020.1"/>
</dbReference>
<sequence>MRHTLYKRLVYWIDANQTWIEVVNDNLYKEQLIKGRGRTGYWVSRNLMLKAYRSNGAYKKGTIWIIPENDLDKALAAYRKKDPLFKQRIKTSPDSLTAKDTEVIIQMATYGLVRLELDKYSIFTIPEIYKL</sequence>
<dbReference type="AlphaFoldDB" id="A0A7K0JFY4"/>
<proteinExistence type="predicted"/>
<accession>A0A7K0JFY4</accession>
<dbReference type="EMBL" id="VULU01000020">
    <property type="protein sequence ID" value="MSS48935.1"/>
    <property type="molecule type" value="Genomic_DNA"/>
</dbReference>
<reference evidence="1 2" key="1">
    <citation type="submission" date="2019-09" db="EMBL/GenBank/DDBJ databases">
        <title>In-depth cultivation of the pig gut microbiome towards novel bacterial diversity and tailored functional studies.</title>
        <authorList>
            <person name="Wylensek D."/>
            <person name="Hitch T.C.A."/>
            <person name="Clavel T."/>
        </authorList>
    </citation>
    <scope>NUCLEOTIDE SEQUENCE [LARGE SCALE GENOMIC DNA]</scope>
    <source>
        <strain evidence="1 2">WCA-389-WT-3C</strain>
    </source>
</reference>
<gene>
    <name evidence="1" type="ORF">FYJ30_11630</name>
</gene>
<dbReference type="Proteomes" id="UP000460950">
    <property type="component" value="Unassembled WGS sequence"/>
</dbReference>